<keyword evidence="2 8" id="KW-1278">Translocase</keyword>
<evidence type="ECO:0000313" key="12">
    <source>
        <dbReference type="EMBL" id="SIS92843.1"/>
    </source>
</evidence>
<dbReference type="STRING" id="529505.SAMN05421761_108124"/>
<evidence type="ECO:0000256" key="6">
    <source>
        <dbReference type="ARBA" id="ARBA00023075"/>
    </source>
</evidence>
<feature type="domain" description="Na(+)-translocating NADH-quinone reductase subunit A C-terminal" evidence="10">
    <location>
        <begin position="269"/>
        <end position="324"/>
    </location>
</feature>
<feature type="domain" description="NqrA N-terminal barrel-sandwich hybrid" evidence="9">
    <location>
        <begin position="5"/>
        <end position="98"/>
    </location>
</feature>
<keyword evidence="4 8" id="KW-0915">Sodium</keyword>
<dbReference type="InterPro" id="IPR056147">
    <property type="entry name" value="NQRA_N"/>
</dbReference>
<dbReference type="PANTHER" id="PTHR37839">
    <property type="entry name" value="NA(+)-TRANSLOCATING NADH-QUINONE REDUCTASE SUBUNIT A"/>
    <property type="match status" value="1"/>
</dbReference>
<evidence type="ECO:0000256" key="4">
    <source>
        <dbReference type="ARBA" id="ARBA00023053"/>
    </source>
</evidence>
<accession>A0A1N7N355</accession>
<dbReference type="NCBIfam" id="TIGR01936">
    <property type="entry name" value="nqrA"/>
    <property type="match status" value="1"/>
</dbReference>
<keyword evidence="6 8" id="KW-0830">Ubiquinone</keyword>
<feature type="domain" description="NqrA second alpha/beta" evidence="11">
    <location>
        <begin position="119"/>
        <end position="263"/>
    </location>
</feature>
<dbReference type="NCBIfam" id="NF003761">
    <property type="entry name" value="PRK05352.1-4"/>
    <property type="match status" value="1"/>
</dbReference>
<comment type="similarity">
    <text evidence="8">Belongs to the NqrA family.</text>
</comment>
<name>A0A1N7N355_9BACT</name>
<organism evidence="12 13">
    <name type="scientific">Belliella pelovolcani</name>
    <dbReference type="NCBI Taxonomy" id="529505"/>
    <lineage>
        <taxon>Bacteria</taxon>
        <taxon>Pseudomonadati</taxon>
        <taxon>Bacteroidota</taxon>
        <taxon>Cytophagia</taxon>
        <taxon>Cytophagales</taxon>
        <taxon>Cyclobacteriaceae</taxon>
        <taxon>Belliella</taxon>
    </lineage>
</organism>
<reference evidence="13" key="1">
    <citation type="submission" date="2017-01" db="EMBL/GenBank/DDBJ databases">
        <authorList>
            <person name="Varghese N."/>
            <person name="Submissions S."/>
        </authorList>
    </citation>
    <scope>NUCLEOTIDE SEQUENCE [LARGE SCALE GENOMIC DNA]</scope>
    <source>
        <strain evidence="13">DSM 46698</strain>
    </source>
</reference>
<evidence type="ECO:0000256" key="1">
    <source>
        <dbReference type="ARBA" id="ARBA00022448"/>
    </source>
</evidence>
<evidence type="ECO:0000256" key="3">
    <source>
        <dbReference type="ARBA" id="ARBA00023027"/>
    </source>
</evidence>
<dbReference type="OrthoDB" id="9774536at2"/>
<dbReference type="GO" id="GO:0016655">
    <property type="term" value="F:oxidoreductase activity, acting on NAD(P)H, quinone or similar compound as acceptor"/>
    <property type="evidence" value="ECO:0007669"/>
    <property type="project" value="UniProtKB-UniRule"/>
</dbReference>
<dbReference type="EC" id="7.2.1.1" evidence="8"/>
<comment type="subunit">
    <text evidence="8">Composed of six subunits; NqrA, NqrB, NqrC, NqrD, NqrE and NqrF.</text>
</comment>
<keyword evidence="5 8" id="KW-0406">Ion transport</keyword>
<evidence type="ECO:0000256" key="2">
    <source>
        <dbReference type="ARBA" id="ARBA00022967"/>
    </source>
</evidence>
<dbReference type="Pfam" id="PF11973">
    <property type="entry name" value="NQRA_SLBB"/>
    <property type="match status" value="1"/>
</dbReference>
<dbReference type="PANTHER" id="PTHR37839:SF1">
    <property type="entry name" value="NA(+)-TRANSLOCATING NADH-QUINONE REDUCTASE SUBUNIT A"/>
    <property type="match status" value="1"/>
</dbReference>
<evidence type="ECO:0000256" key="5">
    <source>
        <dbReference type="ARBA" id="ARBA00023065"/>
    </source>
</evidence>
<evidence type="ECO:0000259" key="10">
    <source>
        <dbReference type="Pfam" id="PF11973"/>
    </source>
</evidence>
<proteinExistence type="inferred from homology"/>
<evidence type="ECO:0000313" key="13">
    <source>
        <dbReference type="Proteomes" id="UP000186026"/>
    </source>
</evidence>
<comment type="catalytic activity">
    <reaction evidence="8">
        <text>a ubiquinone + n Na(+)(in) + NADH + H(+) = a ubiquinol + n Na(+)(out) + NAD(+)</text>
        <dbReference type="Rhea" id="RHEA:47748"/>
        <dbReference type="Rhea" id="RHEA-COMP:9565"/>
        <dbReference type="Rhea" id="RHEA-COMP:9566"/>
        <dbReference type="ChEBI" id="CHEBI:15378"/>
        <dbReference type="ChEBI" id="CHEBI:16389"/>
        <dbReference type="ChEBI" id="CHEBI:17976"/>
        <dbReference type="ChEBI" id="CHEBI:29101"/>
        <dbReference type="ChEBI" id="CHEBI:57540"/>
        <dbReference type="ChEBI" id="CHEBI:57945"/>
        <dbReference type="EC" id="7.2.1.1"/>
    </reaction>
</comment>
<dbReference type="Pfam" id="PF05896">
    <property type="entry name" value="NQRA_N"/>
    <property type="match status" value="1"/>
</dbReference>
<dbReference type="GO" id="GO:0006814">
    <property type="term" value="P:sodium ion transport"/>
    <property type="evidence" value="ECO:0007669"/>
    <property type="project" value="UniProtKB-UniRule"/>
</dbReference>
<keyword evidence="13" id="KW-1185">Reference proteome</keyword>
<evidence type="ECO:0000256" key="8">
    <source>
        <dbReference type="HAMAP-Rule" id="MF_00425"/>
    </source>
</evidence>
<dbReference type="EMBL" id="FTOP01000008">
    <property type="protein sequence ID" value="SIS92843.1"/>
    <property type="molecule type" value="Genomic_DNA"/>
</dbReference>
<evidence type="ECO:0000259" key="9">
    <source>
        <dbReference type="Pfam" id="PF05896"/>
    </source>
</evidence>
<evidence type="ECO:0000259" key="11">
    <source>
        <dbReference type="Pfam" id="PF24836"/>
    </source>
</evidence>
<dbReference type="AlphaFoldDB" id="A0A1N7N355"/>
<dbReference type="InterPro" id="IPR022615">
    <property type="entry name" value="NqrA_C_domain"/>
</dbReference>
<dbReference type="HAMAP" id="MF_00425">
    <property type="entry name" value="NqrA"/>
    <property type="match status" value="1"/>
</dbReference>
<evidence type="ECO:0000256" key="7">
    <source>
        <dbReference type="ARBA" id="ARBA00023201"/>
    </source>
</evidence>
<keyword evidence="3 8" id="KW-0520">NAD</keyword>
<sequence>MSKLIKLKKGFDIKLAGKAEKQLEDFQPAKTFAIKPTDFIGLQRPKVTVNEGDTVKAGTPILFDKALDQVQYVAPVSGEIVEIKRGEKRKLLEIKILADKEISYESFEKYAESSIKSLSKEEAIAQMTKGGVWPQLIQRPFGIVANPEDSPKAIFISGFDSHPLAPDYAITLKGEEKYFQAGIDILKKLTEGTIHLNLNADAEVPAVFANVQNVQINRFSGPHPAGNVGVQIHHINPINKGEIAWTINPYGVVQIGKLFLEGKYDASKVISITGSRAKKAVYTKTFVGACVDTLVNGNLKEDEKSNVAPETRVISGNVLTGEKINHDGYLGFYHNQLTLIPEGEYHEFLGWMKPTTDKLSFHRALGLLSFLKPNKEYVLDSNVRGEERAFVQTGVFESVTPMDILPVYLLKAIMAEDFDEMEELGIYEIVEEDLALCEFVDVSKHPVQEIVRKGIDLIQYS</sequence>
<protein>
    <recommendedName>
        <fullName evidence="8">Na(+)-translocating NADH-quinone reductase subunit A</fullName>
        <shortName evidence="8">Na(+)-NQR subunit A</shortName>
        <shortName evidence="8">Na(+)-translocating NQR subunit A</shortName>
        <ecNumber evidence="8">7.2.1.1</ecNumber>
    </recommendedName>
    <alternativeName>
        <fullName evidence="8">NQR complex subunit A</fullName>
    </alternativeName>
    <alternativeName>
        <fullName evidence="8">NQR-1 subunit A</fullName>
    </alternativeName>
</protein>
<keyword evidence="1 8" id="KW-0813">Transport</keyword>
<dbReference type="RefSeq" id="WP_076501273.1">
    <property type="nucleotide sequence ID" value="NZ_FTOP01000008.1"/>
</dbReference>
<dbReference type="InterPro" id="IPR008703">
    <property type="entry name" value="NqrA"/>
</dbReference>
<dbReference type="Proteomes" id="UP000186026">
    <property type="component" value="Unassembled WGS sequence"/>
</dbReference>
<dbReference type="InterPro" id="IPR056148">
    <property type="entry name" value="NQRA_2nd"/>
</dbReference>
<comment type="function">
    <text evidence="8">NQR complex catalyzes the reduction of ubiquinone-1 to ubiquinol by two successive reactions, coupled with the transport of Na(+) ions from the cytoplasm to the periplasm. NqrA to NqrE are probably involved in the second step, the conversion of ubisemiquinone to ubiquinol.</text>
</comment>
<dbReference type="Pfam" id="PF24836">
    <property type="entry name" value="NQRA_2nd"/>
    <property type="match status" value="1"/>
</dbReference>
<gene>
    <name evidence="8" type="primary">nqrA</name>
    <name evidence="12" type="ORF">SAMN05421761_108124</name>
</gene>
<keyword evidence="7 8" id="KW-0739">Sodium transport</keyword>